<proteinExistence type="predicted"/>
<evidence type="ECO:0000313" key="2">
    <source>
        <dbReference type="EMBL" id="RYP02900.1"/>
    </source>
</evidence>
<dbReference type="STRING" id="155417.A0A4Q4TBT5"/>
<evidence type="ECO:0000313" key="3">
    <source>
        <dbReference type="Proteomes" id="UP000293360"/>
    </source>
</evidence>
<evidence type="ECO:0000256" key="1">
    <source>
        <dbReference type="SAM" id="MobiDB-lite"/>
    </source>
</evidence>
<dbReference type="EMBL" id="QJNU01000294">
    <property type="protein sequence ID" value="RYP02900.1"/>
    <property type="molecule type" value="Genomic_DNA"/>
</dbReference>
<protein>
    <submittedName>
        <fullName evidence="2">Uncharacterized protein</fullName>
    </submittedName>
</protein>
<dbReference type="OrthoDB" id="4705805at2759"/>
<feature type="compositionally biased region" description="Polar residues" evidence="1">
    <location>
        <begin position="34"/>
        <end position="46"/>
    </location>
</feature>
<dbReference type="AlphaFoldDB" id="A0A4Q4TBT5"/>
<sequence length="355" mass="39884">MRDMSHTADGLGGSPRNGSGPCTYEKPPALSLAEETSTQPESSQASMIGGESAKMLPDGRLRERPALPSFGSSAGLHLDISAPRRVIDLRADPVAQHNAHFLLQAMRGLPLMVARQETLPWFIHVSVFETSRVPETMAKCVGISNLYLERQPHHRKDSLWPVVDVENKRFLRRVQEGSKEELLLGKQVQILYTVMCTLDNISELGIPEIRLQTLMTFQLYCQRLQYIEEHLSLAGDSLGDLEETWRDWVTAIIWFLLSRIADLKFGVLCRSVKAYRAMALPAPGPLWNARTPDEWKAARDRYYSRDAGGRPLRTFGDLIDARSQPPNSELGLRLNEWYASCDNLGLLLTLATTMI</sequence>
<organism evidence="2 3">
    <name type="scientific">Monosporascus ibericus</name>
    <dbReference type="NCBI Taxonomy" id="155417"/>
    <lineage>
        <taxon>Eukaryota</taxon>
        <taxon>Fungi</taxon>
        <taxon>Dikarya</taxon>
        <taxon>Ascomycota</taxon>
        <taxon>Pezizomycotina</taxon>
        <taxon>Sordariomycetes</taxon>
        <taxon>Xylariomycetidae</taxon>
        <taxon>Xylariales</taxon>
        <taxon>Xylariales incertae sedis</taxon>
        <taxon>Monosporascus</taxon>
    </lineage>
</organism>
<accession>A0A4Q4TBT5</accession>
<comment type="caution">
    <text evidence="2">The sequence shown here is derived from an EMBL/GenBank/DDBJ whole genome shotgun (WGS) entry which is preliminary data.</text>
</comment>
<gene>
    <name evidence="2" type="ORF">DL764_005516</name>
</gene>
<name>A0A4Q4TBT5_9PEZI</name>
<feature type="region of interest" description="Disordered" evidence="1">
    <location>
        <begin position="1"/>
        <end position="51"/>
    </location>
</feature>
<keyword evidence="3" id="KW-1185">Reference proteome</keyword>
<dbReference type="Proteomes" id="UP000293360">
    <property type="component" value="Unassembled WGS sequence"/>
</dbReference>
<reference evidence="2 3" key="1">
    <citation type="submission" date="2018-06" db="EMBL/GenBank/DDBJ databases">
        <title>Complete Genomes of Monosporascus.</title>
        <authorList>
            <person name="Robinson A.J."/>
            <person name="Natvig D.O."/>
        </authorList>
    </citation>
    <scope>NUCLEOTIDE SEQUENCE [LARGE SCALE GENOMIC DNA]</scope>
    <source>
        <strain evidence="2 3">CBS 110550</strain>
    </source>
</reference>